<dbReference type="GO" id="GO:0016020">
    <property type="term" value="C:membrane"/>
    <property type="evidence" value="ECO:0007669"/>
    <property type="project" value="TreeGrafter"/>
</dbReference>
<comment type="caution">
    <text evidence="5">The sequence shown here is derived from an EMBL/GenBank/DDBJ whole genome shotgun (WGS) entry which is preliminary data.</text>
</comment>
<protein>
    <submittedName>
        <fullName evidence="5">Short-chain dehydrogenase</fullName>
    </submittedName>
</protein>
<evidence type="ECO:0000313" key="6">
    <source>
        <dbReference type="Proteomes" id="UP000198462"/>
    </source>
</evidence>
<dbReference type="Pfam" id="PF00106">
    <property type="entry name" value="adh_short"/>
    <property type="match status" value="1"/>
</dbReference>
<accession>A0A219B1N8</accession>
<keyword evidence="6" id="KW-1185">Reference proteome</keyword>
<dbReference type="OrthoDB" id="9793825at2"/>
<reference evidence="6" key="1">
    <citation type="submission" date="2017-05" db="EMBL/GenBank/DDBJ databases">
        <authorList>
            <person name="Lin X."/>
        </authorList>
    </citation>
    <scope>NUCLEOTIDE SEQUENCE [LARGE SCALE GENOMIC DNA]</scope>
    <source>
        <strain evidence="6">JLT2012</strain>
    </source>
</reference>
<evidence type="ECO:0000313" key="5">
    <source>
        <dbReference type="EMBL" id="OWV32251.1"/>
    </source>
</evidence>
<dbReference type="SUPFAM" id="SSF51735">
    <property type="entry name" value="NAD(P)-binding Rossmann-fold domains"/>
    <property type="match status" value="1"/>
</dbReference>
<feature type="domain" description="Ketoreductase" evidence="4">
    <location>
        <begin position="6"/>
        <end position="187"/>
    </location>
</feature>
<comment type="similarity">
    <text evidence="1 3">Belongs to the short-chain dehydrogenases/reductases (SDR) family.</text>
</comment>
<dbReference type="PROSITE" id="PS00061">
    <property type="entry name" value="ADH_SHORT"/>
    <property type="match status" value="1"/>
</dbReference>
<gene>
    <name evidence="5" type="ORF">B5C34_01485</name>
</gene>
<dbReference type="PANTHER" id="PTHR44196">
    <property type="entry name" value="DEHYDROGENASE/REDUCTASE SDR FAMILY MEMBER 7B"/>
    <property type="match status" value="1"/>
</dbReference>
<dbReference type="SMART" id="SM00822">
    <property type="entry name" value="PKS_KR"/>
    <property type="match status" value="1"/>
</dbReference>
<dbReference type="InterPro" id="IPR036291">
    <property type="entry name" value="NAD(P)-bd_dom_sf"/>
</dbReference>
<evidence type="ECO:0000259" key="4">
    <source>
        <dbReference type="SMART" id="SM00822"/>
    </source>
</evidence>
<dbReference type="InterPro" id="IPR002347">
    <property type="entry name" value="SDR_fam"/>
</dbReference>
<dbReference type="AlphaFoldDB" id="A0A219B1N8"/>
<proteinExistence type="inferred from homology"/>
<dbReference type="PRINTS" id="PR00081">
    <property type="entry name" value="GDHRDH"/>
</dbReference>
<dbReference type="EMBL" id="NFZT01000001">
    <property type="protein sequence ID" value="OWV32251.1"/>
    <property type="molecule type" value="Genomic_DNA"/>
</dbReference>
<dbReference type="Proteomes" id="UP000198462">
    <property type="component" value="Unassembled WGS sequence"/>
</dbReference>
<keyword evidence="2" id="KW-0560">Oxidoreductase</keyword>
<sequence>MQVSGQTVWITGASSGIGRALAEVFSAEGAAVILSGRRESALAEAASTCSGETKLLPFEATDYDALPALVEQAETWRGRVDILVNNAGISQRSVALDTDFDVYRRLMEVDFFAPLRLTQLLLPNMAARGAGHFVNIASVAGKLGSPLRTGYCAAKHALVGYSDALRAEVDQFGVGVTVVTPGFVRTEIAANALDGTGERYGPNDDPVNHGISPEAAAQQILAGLRAGKREIPVGKGAEMQALTLKRLFPNLVFDRMAAMAPKRGG</sequence>
<dbReference type="InterPro" id="IPR020904">
    <property type="entry name" value="Sc_DH/Rdtase_CS"/>
</dbReference>
<dbReference type="PANTHER" id="PTHR44196:SF1">
    <property type="entry name" value="DEHYDROGENASE_REDUCTASE SDR FAMILY MEMBER 7B"/>
    <property type="match status" value="1"/>
</dbReference>
<dbReference type="GO" id="GO:0016491">
    <property type="term" value="F:oxidoreductase activity"/>
    <property type="evidence" value="ECO:0007669"/>
    <property type="project" value="UniProtKB-KW"/>
</dbReference>
<dbReference type="Gene3D" id="3.40.50.720">
    <property type="entry name" value="NAD(P)-binding Rossmann-like Domain"/>
    <property type="match status" value="1"/>
</dbReference>
<dbReference type="InterPro" id="IPR057326">
    <property type="entry name" value="KR_dom"/>
</dbReference>
<evidence type="ECO:0000256" key="2">
    <source>
        <dbReference type="ARBA" id="ARBA00023002"/>
    </source>
</evidence>
<dbReference type="PRINTS" id="PR00080">
    <property type="entry name" value="SDRFAMILY"/>
</dbReference>
<evidence type="ECO:0000256" key="3">
    <source>
        <dbReference type="RuleBase" id="RU000363"/>
    </source>
</evidence>
<name>A0A219B1N8_9SPHN</name>
<dbReference type="RefSeq" id="WP_088711050.1">
    <property type="nucleotide sequence ID" value="NZ_NFZT01000001.1"/>
</dbReference>
<organism evidence="5 6">
    <name type="scientific">Pacificimonas flava</name>
    <dbReference type="NCBI Taxonomy" id="1234595"/>
    <lineage>
        <taxon>Bacteria</taxon>
        <taxon>Pseudomonadati</taxon>
        <taxon>Pseudomonadota</taxon>
        <taxon>Alphaproteobacteria</taxon>
        <taxon>Sphingomonadales</taxon>
        <taxon>Sphingosinicellaceae</taxon>
        <taxon>Pacificimonas</taxon>
    </lineage>
</organism>
<evidence type="ECO:0000256" key="1">
    <source>
        <dbReference type="ARBA" id="ARBA00006484"/>
    </source>
</evidence>